<feature type="transmembrane region" description="Helical" evidence="10">
    <location>
        <begin position="109"/>
        <end position="129"/>
    </location>
</feature>
<feature type="transmembrane region" description="Helical" evidence="10">
    <location>
        <begin position="254"/>
        <end position="272"/>
    </location>
</feature>
<proteinExistence type="inferred from homology"/>
<dbReference type="NCBIfam" id="TIGR00710">
    <property type="entry name" value="efflux_Bcr_CflA"/>
    <property type="match status" value="1"/>
</dbReference>
<comment type="subcellular location">
    <subcellularLocation>
        <location evidence="10">Cell inner membrane</location>
        <topology evidence="10">Multi-pass membrane protein</topology>
    </subcellularLocation>
    <subcellularLocation>
        <location evidence="2">Cell membrane</location>
        <topology evidence="2">Multi-pass membrane protein</topology>
    </subcellularLocation>
</comment>
<dbReference type="PRINTS" id="PR01035">
    <property type="entry name" value="TCRTETA"/>
</dbReference>
<keyword evidence="8 10" id="KW-1133">Transmembrane helix</keyword>
<dbReference type="Proteomes" id="UP001597101">
    <property type="component" value="Unassembled WGS sequence"/>
</dbReference>
<keyword evidence="6" id="KW-1003">Cell membrane</keyword>
<feature type="transmembrane region" description="Helical" evidence="10">
    <location>
        <begin position="169"/>
        <end position="189"/>
    </location>
</feature>
<evidence type="ECO:0000256" key="4">
    <source>
        <dbReference type="ARBA" id="ARBA00007520"/>
    </source>
</evidence>
<sequence>MTTPSAPSLTTGARTPPHVFTLILIAGASVMAMNVFLPVLPLIGRDLGVSDATTQYVLTLYLAATGILQLFIGPLSDRYGRRPVILWAIAIFLLGTLVCIFSTSITWLLIGRLLQASSAACMALSRAIVRDMHGRERAASMIGYITMAMAVMPMISPTLGGYIGEAFGWRATFWILFALGITMLLLTWFDLGETHTPSQSSVSRQVADYKSLLKEPAIWGYISTATLGSGAYFSFLGGAPFVGLDILGLSPSEVGPYFALVALGYMGGNFITGRFAERIGIEPMMLYGSLIGLLGTIIALFLMGLFTPHPLFLFVPMMFVGFGNGMMLPNANAGAVSVRPDLAGSASGLAGSLQIGIGAVLATIAGSLISVENAAMPLYIVMALSTLSGTFSAIWMWRRARAGIAN</sequence>
<evidence type="ECO:0000256" key="5">
    <source>
        <dbReference type="ARBA" id="ARBA00022448"/>
    </source>
</evidence>
<comment type="caution">
    <text evidence="12">The sequence shown here is derived from an EMBL/GenBank/DDBJ whole genome shotgun (WGS) entry which is preliminary data.</text>
</comment>
<dbReference type="InterPro" id="IPR005829">
    <property type="entry name" value="Sugar_transporter_CS"/>
</dbReference>
<dbReference type="InterPro" id="IPR036259">
    <property type="entry name" value="MFS_trans_sf"/>
</dbReference>
<keyword evidence="5 10" id="KW-0813">Transport</keyword>
<feature type="transmembrane region" description="Helical" evidence="10">
    <location>
        <begin position="349"/>
        <end position="370"/>
    </location>
</feature>
<keyword evidence="10" id="KW-0997">Cell inner membrane</keyword>
<evidence type="ECO:0000256" key="1">
    <source>
        <dbReference type="ARBA" id="ARBA00003279"/>
    </source>
</evidence>
<dbReference type="EMBL" id="JBHTJV010000026">
    <property type="protein sequence ID" value="MFD0918017.1"/>
    <property type="molecule type" value="Genomic_DNA"/>
</dbReference>
<dbReference type="InterPro" id="IPR001958">
    <property type="entry name" value="Tet-R_TetA/multi-R_MdtG-like"/>
</dbReference>
<evidence type="ECO:0000313" key="13">
    <source>
        <dbReference type="Proteomes" id="UP001597101"/>
    </source>
</evidence>
<dbReference type="Pfam" id="PF07690">
    <property type="entry name" value="MFS_1"/>
    <property type="match status" value="1"/>
</dbReference>
<evidence type="ECO:0000256" key="2">
    <source>
        <dbReference type="ARBA" id="ARBA00004651"/>
    </source>
</evidence>
<evidence type="ECO:0000256" key="10">
    <source>
        <dbReference type="RuleBase" id="RU365088"/>
    </source>
</evidence>
<feature type="transmembrane region" description="Helical" evidence="10">
    <location>
        <begin position="20"/>
        <end position="43"/>
    </location>
</feature>
<keyword evidence="13" id="KW-1185">Reference proteome</keyword>
<dbReference type="InterPro" id="IPR011701">
    <property type="entry name" value="MFS"/>
</dbReference>
<feature type="transmembrane region" description="Helical" evidence="10">
    <location>
        <begin position="55"/>
        <end position="72"/>
    </location>
</feature>
<comment type="function">
    <text evidence="1">Resistance to tetracycline by an active tetracycline efflux. This is an energy-dependent process that decreases the accumulation of the antibiotic in whole cells. This protein functions as a metal-tetracycline/H(+) antiporter.</text>
</comment>
<dbReference type="InterPro" id="IPR004812">
    <property type="entry name" value="Efflux_drug-R_Bcr/CmlA"/>
</dbReference>
<evidence type="ECO:0000256" key="3">
    <source>
        <dbReference type="ARBA" id="ARBA00006236"/>
    </source>
</evidence>
<feature type="transmembrane region" description="Helical" evidence="10">
    <location>
        <begin position="141"/>
        <end position="163"/>
    </location>
</feature>
<accession>A0ABW3FHP3</accession>
<feature type="transmembrane region" description="Helical" evidence="10">
    <location>
        <begin position="284"/>
        <end position="305"/>
    </location>
</feature>
<dbReference type="RefSeq" id="WP_377213867.1">
    <property type="nucleotide sequence ID" value="NZ_JBHTJV010000026.1"/>
</dbReference>
<protein>
    <recommendedName>
        <fullName evidence="10">Bcr/CflA family efflux transporter</fullName>
    </recommendedName>
</protein>
<reference evidence="13" key="1">
    <citation type="journal article" date="2019" name="Int. J. Syst. Evol. Microbiol.">
        <title>The Global Catalogue of Microorganisms (GCM) 10K type strain sequencing project: providing services to taxonomists for standard genome sequencing and annotation.</title>
        <authorList>
            <consortium name="The Broad Institute Genomics Platform"/>
            <consortium name="The Broad Institute Genome Sequencing Center for Infectious Disease"/>
            <person name="Wu L."/>
            <person name="Ma J."/>
        </authorList>
    </citation>
    <scope>NUCLEOTIDE SEQUENCE [LARGE SCALE GENOMIC DNA]</scope>
    <source>
        <strain evidence="13">CCUG 60023</strain>
    </source>
</reference>
<feature type="transmembrane region" description="Helical" evidence="10">
    <location>
        <begin position="376"/>
        <end position="397"/>
    </location>
</feature>
<feature type="transmembrane region" description="Helical" evidence="10">
    <location>
        <begin position="218"/>
        <end position="242"/>
    </location>
</feature>
<dbReference type="PANTHER" id="PTHR43124:SF3">
    <property type="entry name" value="CHLORAMPHENICOL EFFLUX PUMP RV0191"/>
    <property type="match status" value="1"/>
</dbReference>
<evidence type="ECO:0000256" key="8">
    <source>
        <dbReference type="ARBA" id="ARBA00022989"/>
    </source>
</evidence>
<dbReference type="SUPFAM" id="SSF103473">
    <property type="entry name" value="MFS general substrate transporter"/>
    <property type="match status" value="1"/>
</dbReference>
<feature type="transmembrane region" description="Helical" evidence="10">
    <location>
        <begin position="84"/>
        <end position="103"/>
    </location>
</feature>
<comment type="similarity">
    <text evidence="4">Belongs to the major facilitator superfamily. TCR/Tet family.</text>
</comment>
<feature type="transmembrane region" description="Helical" evidence="10">
    <location>
        <begin position="311"/>
        <end position="328"/>
    </location>
</feature>
<dbReference type="PROSITE" id="PS00216">
    <property type="entry name" value="SUGAR_TRANSPORT_1"/>
    <property type="match status" value="1"/>
</dbReference>
<evidence type="ECO:0000256" key="9">
    <source>
        <dbReference type="ARBA" id="ARBA00023136"/>
    </source>
</evidence>
<gene>
    <name evidence="12" type="ORF">ACFQ14_16565</name>
</gene>
<dbReference type="Gene3D" id="1.20.1720.10">
    <property type="entry name" value="Multidrug resistance protein D"/>
    <property type="match status" value="1"/>
</dbReference>
<keyword evidence="9 10" id="KW-0472">Membrane</keyword>
<keyword evidence="7 10" id="KW-0812">Transmembrane</keyword>
<evidence type="ECO:0000256" key="6">
    <source>
        <dbReference type="ARBA" id="ARBA00022475"/>
    </source>
</evidence>
<comment type="similarity">
    <text evidence="3 10">Belongs to the major facilitator superfamily. Bcr/CmlA family.</text>
</comment>
<dbReference type="CDD" id="cd17320">
    <property type="entry name" value="MFS_MdfA_MDR_like"/>
    <property type="match status" value="1"/>
</dbReference>
<dbReference type="PANTHER" id="PTHR43124">
    <property type="entry name" value="PURINE EFFLUX PUMP PBUE"/>
    <property type="match status" value="1"/>
</dbReference>
<evidence type="ECO:0000256" key="7">
    <source>
        <dbReference type="ARBA" id="ARBA00022692"/>
    </source>
</evidence>
<feature type="domain" description="Major facilitator superfamily (MFS) profile" evidence="11">
    <location>
        <begin position="15"/>
        <end position="401"/>
    </location>
</feature>
<evidence type="ECO:0000259" key="11">
    <source>
        <dbReference type="PROSITE" id="PS50850"/>
    </source>
</evidence>
<organism evidence="12 13">
    <name type="scientific">Pseudahrensia aquimaris</name>
    <dbReference type="NCBI Taxonomy" id="744461"/>
    <lineage>
        <taxon>Bacteria</taxon>
        <taxon>Pseudomonadati</taxon>
        <taxon>Pseudomonadota</taxon>
        <taxon>Alphaproteobacteria</taxon>
        <taxon>Hyphomicrobiales</taxon>
        <taxon>Ahrensiaceae</taxon>
        <taxon>Pseudahrensia</taxon>
    </lineage>
</organism>
<dbReference type="PROSITE" id="PS50850">
    <property type="entry name" value="MFS"/>
    <property type="match status" value="1"/>
</dbReference>
<name>A0ABW3FHP3_9HYPH</name>
<dbReference type="InterPro" id="IPR020846">
    <property type="entry name" value="MFS_dom"/>
</dbReference>
<dbReference type="InterPro" id="IPR050189">
    <property type="entry name" value="MFS_Efflux_Transporters"/>
</dbReference>
<evidence type="ECO:0000313" key="12">
    <source>
        <dbReference type="EMBL" id="MFD0918017.1"/>
    </source>
</evidence>